<reference evidence="2 3" key="1">
    <citation type="submission" date="2020-01" db="EMBL/GenBank/DDBJ databases">
        <authorList>
            <consortium name="DOE Joint Genome Institute"/>
            <person name="Haridas S."/>
            <person name="Albert R."/>
            <person name="Binder M."/>
            <person name="Bloem J."/>
            <person name="Labutti K."/>
            <person name="Salamov A."/>
            <person name="Andreopoulos B."/>
            <person name="Baker S.E."/>
            <person name="Barry K."/>
            <person name="Bills G."/>
            <person name="Bluhm B.H."/>
            <person name="Cannon C."/>
            <person name="Castanera R."/>
            <person name="Culley D.E."/>
            <person name="Daum C."/>
            <person name="Ezra D."/>
            <person name="Gonzalez J.B."/>
            <person name="Henrissat B."/>
            <person name="Kuo A."/>
            <person name="Liang C."/>
            <person name="Lipzen A."/>
            <person name="Lutzoni F."/>
            <person name="Magnuson J."/>
            <person name="Mondo S."/>
            <person name="Nolan M."/>
            <person name="Ohm R."/>
            <person name="Pangilinan J."/>
            <person name="Park H.-J.H."/>
            <person name="Ramirez L."/>
            <person name="Alfaro M."/>
            <person name="Sun H."/>
            <person name="Tritt A."/>
            <person name="Yoshinaga Y."/>
            <person name="Zwiers L.-H.L."/>
            <person name="Turgeon B.G."/>
            <person name="Goodwin S.B."/>
            <person name="Spatafora J.W."/>
            <person name="Crous P.W."/>
            <person name="Grigoriev I.V."/>
        </authorList>
    </citation>
    <scope>NUCLEOTIDE SEQUENCE [LARGE SCALE GENOMIC DNA]</scope>
    <source>
        <strain evidence="2 3">CBS 611.86</strain>
    </source>
</reference>
<keyword evidence="3" id="KW-1185">Reference proteome</keyword>
<feature type="compositionally biased region" description="Low complexity" evidence="1">
    <location>
        <begin position="187"/>
        <end position="198"/>
    </location>
</feature>
<evidence type="ECO:0000313" key="3">
    <source>
        <dbReference type="Proteomes" id="UP000481861"/>
    </source>
</evidence>
<dbReference type="AlphaFoldDB" id="A0A7C8IB27"/>
<sequence length="298" mass="32923">MHYRIEPPADWIVSSSEGESMNSIDLDLDDFDAAELTVNADLLKCVVCDTFWAVLDLNGLCQNCQSPFSEDCIIPNTAYYPAASESLLDITPWTGVDMSLDMHYDDLTTLDWNHPTSLDFSTEHPLEGRHSEAPFAWAHRCCSRIDLPEQHTGFDFYDPTTTPDDIVNLQTPAALPGSLEREPRVNPRPQRGSRRSGPLVPTSREAKQLRAVGACRVCVSCNVTRTGSICRACQSVPPTFDFASGLQSPDFEMPETTPAFLPLSGTGVNSHPPKLKTVCATPDYLQTDSDDVEERLLI</sequence>
<gene>
    <name evidence="2" type="ORF">BDV95DRAFT_393080</name>
</gene>
<evidence type="ECO:0000313" key="2">
    <source>
        <dbReference type="EMBL" id="KAF2872672.1"/>
    </source>
</evidence>
<dbReference type="EMBL" id="JAADJZ010000009">
    <property type="protein sequence ID" value="KAF2872672.1"/>
    <property type="molecule type" value="Genomic_DNA"/>
</dbReference>
<dbReference type="Proteomes" id="UP000481861">
    <property type="component" value="Unassembled WGS sequence"/>
</dbReference>
<protein>
    <submittedName>
        <fullName evidence="2">Uncharacterized protein</fullName>
    </submittedName>
</protein>
<feature type="region of interest" description="Disordered" evidence="1">
    <location>
        <begin position="172"/>
        <end position="203"/>
    </location>
</feature>
<dbReference type="OrthoDB" id="5426982at2759"/>
<accession>A0A7C8IB27</accession>
<organism evidence="2 3">
    <name type="scientific">Massariosphaeria phaeospora</name>
    <dbReference type="NCBI Taxonomy" id="100035"/>
    <lineage>
        <taxon>Eukaryota</taxon>
        <taxon>Fungi</taxon>
        <taxon>Dikarya</taxon>
        <taxon>Ascomycota</taxon>
        <taxon>Pezizomycotina</taxon>
        <taxon>Dothideomycetes</taxon>
        <taxon>Pleosporomycetidae</taxon>
        <taxon>Pleosporales</taxon>
        <taxon>Pleosporales incertae sedis</taxon>
        <taxon>Massariosphaeria</taxon>
    </lineage>
</organism>
<evidence type="ECO:0000256" key="1">
    <source>
        <dbReference type="SAM" id="MobiDB-lite"/>
    </source>
</evidence>
<comment type="caution">
    <text evidence="2">The sequence shown here is derived from an EMBL/GenBank/DDBJ whole genome shotgun (WGS) entry which is preliminary data.</text>
</comment>
<proteinExistence type="predicted"/>
<name>A0A7C8IB27_9PLEO</name>